<proteinExistence type="predicted"/>
<reference evidence="1 2" key="1">
    <citation type="journal article" date="2018" name="Mol. Biol. Evol.">
        <title>Broad Genomic Sampling Reveals a Smut Pathogenic Ancestry of the Fungal Clade Ustilaginomycotina.</title>
        <authorList>
            <person name="Kijpornyongpan T."/>
            <person name="Mondo S.J."/>
            <person name="Barry K."/>
            <person name="Sandor L."/>
            <person name="Lee J."/>
            <person name="Lipzen A."/>
            <person name="Pangilinan J."/>
            <person name="LaButti K."/>
            <person name="Hainaut M."/>
            <person name="Henrissat B."/>
            <person name="Grigoriev I.V."/>
            <person name="Spatafora J.W."/>
            <person name="Aime M.C."/>
        </authorList>
    </citation>
    <scope>NUCLEOTIDE SEQUENCE [LARGE SCALE GENOMIC DNA]</scope>
    <source>
        <strain evidence="1 2">SA 807</strain>
    </source>
</reference>
<accession>A0ACD0NZP6</accession>
<keyword evidence="2" id="KW-1185">Reference proteome</keyword>
<evidence type="ECO:0000313" key="2">
    <source>
        <dbReference type="Proteomes" id="UP000245626"/>
    </source>
</evidence>
<evidence type="ECO:0000313" key="1">
    <source>
        <dbReference type="EMBL" id="PWN51210.1"/>
    </source>
</evidence>
<gene>
    <name evidence="1" type="ORF">IE53DRAFT_368256</name>
</gene>
<sequence>MLKNGREMPSLIDPTLEANDDEKIIAGGERLDGAVIPAKRHLEEMIATRTLQMPTRSGPASLLGDLFNSNQGRSNRIRRKRTASTGSLGDEIGKNMIDPSLVGEPLESIEADSKEDGGNERVLRREGFKAQGKEESDGTKYSERFTGIEVLVDGRVGTFGTRCGSENEMDEVDPPPSPRVSATSFDSSSSTCGQTTQPIPSLKTD</sequence>
<dbReference type="EMBL" id="KZ819861">
    <property type="protein sequence ID" value="PWN51210.1"/>
    <property type="molecule type" value="Genomic_DNA"/>
</dbReference>
<protein>
    <submittedName>
        <fullName evidence="1">Uncharacterized protein</fullName>
    </submittedName>
</protein>
<name>A0ACD0NZP6_9BASI</name>
<organism evidence="1 2">
    <name type="scientific">Violaceomyces palustris</name>
    <dbReference type="NCBI Taxonomy" id="1673888"/>
    <lineage>
        <taxon>Eukaryota</taxon>
        <taxon>Fungi</taxon>
        <taxon>Dikarya</taxon>
        <taxon>Basidiomycota</taxon>
        <taxon>Ustilaginomycotina</taxon>
        <taxon>Ustilaginomycetes</taxon>
        <taxon>Violaceomycetales</taxon>
        <taxon>Violaceomycetaceae</taxon>
        <taxon>Violaceomyces</taxon>
    </lineage>
</organism>
<dbReference type="Proteomes" id="UP000245626">
    <property type="component" value="Unassembled WGS sequence"/>
</dbReference>